<dbReference type="PROSITE" id="PS51257">
    <property type="entry name" value="PROKAR_LIPOPROTEIN"/>
    <property type="match status" value="1"/>
</dbReference>
<dbReference type="Gene3D" id="3.90.1720.10">
    <property type="entry name" value="endopeptidase domain like (from Nostoc punctiforme)"/>
    <property type="match status" value="1"/>
</dbReference>
<evidence type="ECO:0000259" key="7">
    <source>
        <dbReference type="Pfam" id="PF00877"/>
    </source>
</evidence>
<comment type="similarity">
    <text evidence="1">Belongs to the peptidase C40 family.</text>
</comment>
<dbReference type="HOGENOM" id="CLU_1212762_0_0_7"/>
<gene>
    <name evidence="8" type="ordered locus">A2cp1_0772</name>
</gene>
<accession>B8JDN1</accession>
<evidence type="ECO:0000256" key="3">
    <source>
        <dbReference type="ARBA" id="ARBA00022801"/>
    </source>
</evidence>
<dbReference type="InterPro" id="IPR038765">
    <property type="entry name" value="Papain-like_cys_pep_sf"/>
</dbReference>
<dbReference type="Proteomes" id="UP000007089">
    <property type="component" value="Chromosome"/>
</dbReference>
<evidence type="ECO:0000313" key="9">
    <source>
        <dbReference type="Proteomes" id="UP000007089"/>
    </source>
</evidence>
<feature type="signal peptide" evidence="6">
    <location>
        <begin position="1"/>
        <end position="18"/>
    </location>
</feature>
<evidence type="ECO:0000313" key="8">
    <source>
        <dbReference type="EMBL" id="ACL64126.1"/>
    </source>
</evidence>
<evidence type="ECO:0000256" key="1">
    <source>
        <dbReference type="ARBA" id="ARBA00007074"/>
    </source>
</evidence>
<evidence type="ECO:0000256" key="2">
    <source>
        <dbReference type="ARBA" id="ARBA00022670"/>
    </source>
</evidence>
<dbReference type="SUPFAM" id="SSF54001">
    <property type="entry name" value="Cysteine proteinases"/>
    <property type="match status" value="1"/>
</dbReference>
<keyword evidence="2" id="KW-0645">Protease</keyword>
<name>B8JDN1_ANAD2</name>
<feature type="domain" description="NlpC/P60" evidence="7">
    <location>
        <begin position="54"/>
        <end position="126"/>
    </location>
</feature>
<feature type="region of interest" description="Disordered" evidence="5">
    <location>
        <begin position="175"/>
        <end position="195"/>
    </location>
</feature>
<keyword evidence="4" id="KW-0788">Thiol protease</keyword>
<dbReference type="KEGG" id="acp:A2cp1_0772"/>
<dbReference type="GO" id="GO:0006508">
    <property type="term" value="P:proteolysis"/>
    <property type="evidence" value="ECO:0007669"/>
    <property type="project" value="UniProtKB-KW"/>
</dbReference>
<sequence length="228" mass="23903">MSRLAPLALAALALAACAGPARVGRPDPARGGDGDLGERLAERAAALVGERGAFRAGGERFNPDCSGFVQAVYQAEGIPLRRLMALASPRETSGAAAAYQAVRAYGVAFGGGGQWPAPGDLVFFHDTYDRDRDGRADDPFTHVGVVERVRGGTVVFLHRGGRAVVRAALTPGRPDATLAPDGTRLNSPIRDRRPPLRDGATLTGQLFAGYGRIDPARVPRDLARAAGR</sequence>
<feature type="chain" id="PRO_5002874959" description="NlpC/P60 domain-containing protein" evidence="6">
    <location>
        <begin position="19"/>
        <end position="228"/>
    </location>
</feature>
<evidence type="ECO:0000256" key="4">
    <source>
        <dbReference type="ARBA" id="ARBA00022807"/>
    </source>
</evidence>
<keyword evidence="9" id="KW-1185">Reference proteome</keyword>
<keyword evidence="3" id="KW-0378">Hydrolase</keyword>
<dbReference type="RefSeq" id="WP_012632146.1">
    <property type="nucleotide sequence ID" value="NC_011891.1"/>
</dbReference>
<organism evidence="8 9">
    <name type="scientific">Anaeromyxobacter dehalogenans (strain ATCC BAA-258 / DSM 21875 / 2CP-1)</name>
    <dbReference type="NCBI Taxonomy" id="455488"/>
    <lineage>
        <taxon>Bacteria</taxon>
        <taxon>Pseudomonadati</taxon>
        <taxon>Myxococcota</taxon>
        <taxon>Myxococcia</taxon>
        <taxon>Myxococcales</taxon>
        <taxon>Cystobacterineae</taxon>
        <taxon>Anaeromyxobacteraceae</taxon>
        <taxon>Anaeromyxobacter</taxon>
    </lineage>
</organism>
<dbReference type="GO" id="GO:0008234">
    <property type="term" value="F:cysteine-type peptidase activity"/>
    <property type="evidence" value="ECO:0007669"/>
    <property type="project" value="UniProtKB-KW"/>
</dbReference>
<evidence type="ECO:0000256" key="5">
    <source>
        <dbReference type="SAM" id="MobiDB-lite"/>
    </source>
</evidence>
<dbReference type="Pfam" id="PF00877">
    <property type="entry name" value="NLPC_P60"/>
    <property type="match status" value="1"/>
</dbReference>
<dbReference type="AlphaFoldDB" id="B8JDN1"/>
<evidence type="ECO:0000256" key="6">
    <source>
        <dbReference type="SAM" id="SignalP"/>
    </source>
</evidence>
<dbReference type="InterPro" id="IPR000064">
    <property type="entry name" value="NLP_P60_dom"/>
</dbReference>
<reference evidence="8" key="1">
    <citation type="submission" date="2009-01" db="EMBL/GenBank/DDBJ databases">
        <title>Complete sequence of Anaeromyxobacter dehalogenans 2CP-1.</title>
        <authorList>
            <consortium name="US DOE Joint Genome Institute"/>
            <person name="Lucas S."/>
            <person name="Copeland A."/>
            <person name="Lapidus A."/>
            <person name="Glavina del Rio T."/>
            <person name="Dalin E."/>
            <person name="Tice H."/>
            <person name="Bruce D."/>
            <person name="Goodwin L."/>
            <person name="Pitluck S."/>
            <person name="Saunders E."/>
            <person name="Brettin T."/>
            <person name="Detter J.C."/>
            <person name="Han C."/>
            <person name="Larimer F."/>
            <person name="Land M."/>
            <person name="Hauser L."/>
            <person name="Kyrpides N."/>
            <person name="Ovchinnikova G."/>
            <person name="Beliaev A.S."/>
            <person name="Richardson P."/>
        </authorList>
    </citation>
    <scope>NUCLEOTIDE SEQUENCE</scope>
    <source>
        <strain evidence="8">2CP-1</strain>
    </source>
</reference>
<dbReference type="EMBL" id="CP001359">
    <property type="protein sequence ID" value="ACL64126.1"/>
    <property type="molecule type" value="Genomic_DNA"/>
</dbReference>
<keyword evidence="6" id="KW-0732">Signal</keyword>
<proteinExistence type="inferred from homology"/>
<protein>
    <recommendedName>
        <fullName evidence="7">NlpC/P60 domain-containing protein</fullName>
    </recommendedName>
</protein>